<dbReference type="InterPro" id="IPR053866">
    <property type="entry name" value="PhyR_sigma2"/>
</dbReference>
<dbReference type="PANTHER" id="PTHR43133:SF25">
    <property type="entry name" value="RNA POLYMERASE SIGMA FACTOR RFAY-RELATED"/>
    <property type="match status" value="1"/>
</dbReference>
<evidence type="ECO:0000256" key="4">
    <source>
        <dbReference type="ARBA" id="ARBA00023163"/>
    </source>
</evidence>
<evidence type="ECO:0000256" key="1">
    <source>
        <dbReference type="ARBA" id="ARBA00010641"/>
    </source>
</evidence>
<dbReference type="Pfam" id="PF08281">
    <property type="entry name" value="Sigma70_r4_2"/>
    <property type="match status" value="1"/>
</dbReference>
<keyword evidence="4" id="KW-0804">Transcription</keyword>
<organism evidence="7 8">
    <name type="scientific">Albidovulum salinarum</name>
    <dbReference type="NCBI Taxonomy" id="2984153"/>
    <lineage>
        <taxon>Bacteria</taxon>
        <taxon>Pseudomonadati</taxon>
        <taxon>Pseudomonadota</taxon>
        <taxon>Alphaproteobacteria</taxon>
        <taxon>Rhodobacterales</taxon>
        <taxon>Paracoccaceae</taxon>
        <taxon>Albidovulum</taxon>
    </lineage>
</organism>
<evidence type="ECO:0000313" key="7">
    <source>
        <dbReference type="EMBL" id="MCU9847345.1"/>
    </source>
</evidence>
<protein>
    <submittedName>
        <fullName evidence="7">Sigma-70 family RNA polymerase sigma factor</fullName>
    </submittedName>
</protein>
<sequence>MSLLDEIEAAIPGLRRYAHALMRDRDAAEDLVQDCLERALARRHHWRGDGPVRAWMFRILLNIHRDGVRRSQGRHLVAVETLPAEPSGPARQEAHMDLREVQAAIARLPADQRRALLLVALEGMSLAEAASILDIPEGTLVSRLGRARATLREMTGRAGPRPAKKEGRT</sequence>
<dbReference type="RefSeq" id="WP_263333819.1">
    <property type="nucleotide sequence ID" value="NZ_JAOVQO010000004.1"/>
</dbReference>
<evidence type="ECO:0000259" key="5">
    <source>
        <dbReference type="Pfam" id="PF08281"/>
    </source>
</evidence>
<evidence type="ECO:0000256" key="3">
    <source>
        <dbReference type="ARBA" id="ARBA00023082"/>
    </source>
</evidence>
<feature type="domain" description="PhyR sigma2" evidence="6">
    <location>
        <begin position="7"/>
        <end position="60"/>
    </location>
</feature>
<accession>A0ABT2X6B3</accession>
<dbReference type="InterPro" id="IPR013324">
    <property type="entry name" value="RNA_pol_sigma_r3/r4-like"/>
</dbReference>
<reference evidence="7 8" key="1">
    <citation type="submission" date="2022-10" db="EMBL/GenBank/DDBJ databases">
        <title>Defluviimonas sp. nov., isolated from ocean surface sediments.</title>
        <authorList>
            <person name="He W."/>
            <person name="Wang L."/>
            <person name="Zhang D.-F."/>
        </authorList>
    </citation>
    <scope>NUCLEOTIDE SEQUENCE [LARGE SCALE GENOMIC DNA]</scope>
    <source>
        <strain evidence="7 8">WL0024</strain>
    </source>
</reference>
<dbReference type="InterPro" id="IPR014284">
    <property type="entry name" value="RNA_pol_sigma-70_dom"/>
</dbReference>
<keyword evidence="2" id="KW-0805">Transcription regulation</keyword>
<keyword evidence="8" id="KW-1185">Reference proteome</keyword>
<dbReference type="Gene3D" id="1.10.10.10">
    <property type="entry name" value="Winged helix-like DNA-binding domain superfamily/Winged helix DNA-binding domain"/>
    <property type="match status" value="1"/>
</dbReference>
<comment type="similarity">
    <text evidence="1">Belongs to the sigma-70 factor family. ECF subfamily.</text>
</comment>
<dbReference type="Gene3D" id="1.10.1740.10">
    <property type="match status" value="1"/>
</dbReference>
<proteinExistence type="inferred from homology"/>
<evidence type="ECO:0000259" key="6">
    <source>
        <dbReference type="Pfam" id="PF22029"/>
    </source>
</evidence>
<name>A0ABT2X6B3_9RHOB</name>
<dbReference type="InterPro" id="IPR013249">
    <property type="entry name" value="RNA_pol_sigma70_r4_t2"/>
</dbReference>
<dbReference type="SUPFAM" id="SSF88659">
    <property type="entry name" value="Sigma3 and sigma4 domains of RNA polymerase sigma factors"/>
    <property type="match status" value="1"/>
</dbReference>
<evidence type="ECO:0000313" key="8">
    <source>
        <dbReference type="Proteomes" id="UP001209535"/>
    </source>
</evidence>
<dbReference type="CDD" id="cd06171">
    <property type="entry name" value="Sigma70_r4"/>
    <property type="match status" value="1"/>
</dbReference>
<keyword evidence="3" id="KW-0731">Sigma factor</keyword>
<comment type="caution">
    <text evidence="7">The sequence shown here is derived from an EMBL/GenBank/DDBJ whole genome shotgun (WGS) entry which is preliminary data.</text>
</comment>
<dbReference type="InterPro" id="IPR013325">
    <property type="entry name" value="RNA_pol_sigma_r2"/>
</dbReference>
<dbReference type="SUPFAM" id="SSF88946">
    <property type="entry name" value="Sigma2 domain of RNA polymerase sigma factors"/>
    <property type="match status" value="1"/>
</dbReference>
<feature type="domain" description="RNA polymerase sigma factor 70 region 4 type 2" evidence="5">
    <location>
        <begin position="99"/>
        <end position="151"/>
    </location>
</feature>
<dbReference type="InterPro" id="IPR036388">
    <property type="entry name" value="WH-like_DNA-bd_sf"/>
</dbReference>
<gene>
    <name evidence="7" type="ORF">OEZ60_04945</name>
</gene>
<dbReference type="NCBIfam" id="TIGR02937">
    <property type="entry name" value="sigma70-ECF"/>
    <property type="match status" value="1"/>
</dbReference>
<dbReference type="Pfam" id="PF22029">
    <property type="entry name" value="PhyR_sigma2"/>
    <property type="match status" value="1"/>
</dbReference>
<dbReference type="InterPro" id="IPR039425">
    <property type="entry name" value="RNA_pol_sigma-70-like"/>
</dbReference>
<dbReference type="PANTHER" id="PTHR43133">
    <property type="entry name" value="RNA POLYMERASE ECF-TYPE SIGMA FACTO"/>
    <property type="match status" value="1"/>
</dbReference>
<evidence type="ECO:0000256" key="2">
    <source>
        <dbReference type="ARBA" id="ARBA00023015"/>
    </source>
</evidence>
<dbReference type="EMBL" id="JAOVQO010000004">
    <property type="protein sequence ID" value="MCU9847345.1"/>
    <property type="molecule type" value="Genomic_DNA"/>
</dbReference>
<dbReference type="Proteomes" id="UP001209535">
    <property type="component" value="Unassembled WGS sequence"/>
</dbReference>